<dbReference type="Proteomes" id="UP000887540">
    <property type="component" value="Unplaced"/>
</dbReference>
<dbReference type="WBParaSite" id="ACRNAN_scaffold195.g18484.t1">
    <property type="protein sequence ID" value="ACRNAN_scaffold195.g18484.t1"/>
    <property type="gene ID" value="ACRNAN_scaffold195.g18484"/>
</dbReference>
<reference evidence="2" key="1">
    <citation type="submission" date="2022-11" db="UniProtKB">
        <authorList>
            <consortium name="WormBaseParasite"/>
        </authorList>
    </citation>
    <scope>IDENTIFICATION</scope>
</reference>
<sequence length="89" mass="10565">MQLLRLNHPRPTLLRYKMGVLFIAIKWQKAVEVAENDELNELEELWYRLQLVSNDLEFHPTLQDYLSIDDRMDANENGPPQLEALPEFQ</sequence>
<accession>A0A914D5L3</accession>
<organism evidence="1 2">
    <name type="scientific">Acrobeloides nanus</name>
    <dbReference type="NCBI Taxonomy" id="290746"/>
    <lineage>
        <taxon>Eukaryota</taxon>
        <taxon>Metazoa</taxon>
        <taxon>Ecdysozoa</taxon>
        <taxon>Nematoda</taxon>
        <taxon>Chromadorea</taxon>
        <taxon>Rhabditida</taxon>
        <taxon>Tylenchina</taxon>
        <taxon>Cephalobomorpha</taxon>
        <taxon>Cephaloboidea</taxon>
        <taxon>Cephalobidae</taxon>
        <taxon>Acrobeloides</taxon>
    </lineage>
</organism>
<keyword evidence="1" id="KW-1185">Reference proteome</keyword>
<dbReference type="AlphaFoldDB" id="A0A914D5L3"/>
<name>A0A914D5L3_9BILA</name>
<evidence type="ECO:0000313" key="1">
    <source>
        <dbReference type="Proteomes" id="UP000887540"/>
    </source>
</evidence>
<evidence type="ECO:0000313" key="2">
    <source>
        <dbReference type="WBParaSite" id="ACRNAN_scaffold195.g18484.t1"/>
    </source>
</evidence>
<proteinExistence type="predicted"/>
<protein>
    <submittedName>
        <fullName evidence="2">Uncharacterized protein</fullName>
    </submittedName>
</protein>